<sequence>MAPSEFPFNCNLCKSLRLRFADAQTGHIYVNLGTFEEALASPCSEHKSLVRQFWDYCRGTQAGGTAPIQEYDDFMYLQDTEASKGSIVKLGGCVWVLTDKFMTGCYDSWQLLLVRQAPSPIHLGAGRILDQNWVNVGVIQGWKDRCISLHGSRCENPLKIKPTQPDWLIDVQQRCIVRGHHENTPTAFVALSYRYGNRQGYKMDDDTILKLQSPGILDDPGMPFPLTPITREAMHLTCVLGERYLWIDELCIVHSNAEATARQLKLMAAIYASAAVTIVATDGDSQDGIQGLQGVSVPRDLHQRVLPFGADQLVTRESSISKLTEGTLYHNRAWTYQEFAMSPRRIIFNDRQLHWLCHCEAWHEESTLDAKVEEYIDDSGLANTKILLAGFPDTRALSKLICDYNKRHLSYDEDALPGISGLLSVLSRSFEGGFLHGLPEMFFDRWLGWGAVNVRRRTHSQYQKQQKQEQNGQDTLSTLPSWSWTGWQGSVYFSCDDSPRIMPSFHTIAETIPITKWYTSKSPAGDFKRRIRSHWYDERNAHKDHSRPLPAGWSRHDSIPLSTGNSNSSTQEAPLCPDGCGNHVFKHSNLAGQDDALNAWFYPFPVRDIQESTETFLPEQTPYLFCRTKGVQLWASEGLKENTMSLRATRDGLVIGTLDLHNHAQLDMFPQDTYGRAGPVELVAIYRSKVYTTIGRFRVREKYRLLWIEWKGGLAYRLGAASLDREEWEALKTEDVDLVLA</sequence>
<organism evidence="2 3">
    <name type="scientific">Capronia coronata CBS 617.96</name>
    <dbReference type="NCBI Taxonomy" id="1182541"/>
    <lineage>
        <taxon>Eukaryota</taxon>
        <taxon>Fungi</taxon>
        <taxon>Dikarya</taxon>
        <taxon>Ascomycota</taxon>
        <taxon>Pezizomycotina</taxon>
        <taxon>Eurotiomycetes</taxon>
        <taxon>Chaetothyriomycetidae</taxon>
        <taxon>Chaetothyriales</taxon>
        <taxon>Herpotrichiellaceae</taxon>
        <taxon>Capronia</taxon>
    </lineage>
</organism>
<dbReference type="EMBL" id="AMWN01000007">
    <property type="protein sequence ID" value="EXJ81730.1"/>
    <property type="molecule type" value="Genomic_DNA"/>
</dbReference>
<evidence type="ECO:0000313" key="2">
    <source>
        <dbReference type="EMBL" id="EXJ81730.1"/>
    </source>
</evidence>
<accession>W9XWI7</accession>
<reference evidence="2 3" key="1">
    <citation type="submission" date="2013-03" db="EMBL/GenBank/DDBJ databases">
        <title>The Genome Sequence of Capronia coronata CBS 617.96.</title>
        <authorList>
            <consortium name="The Broad Institute Genomics Platform"/>
            <person name="Cuomo C."/>
            <person name="de Hoog S."/>
            <person name="Gorbushina A."/>
            <person name="Walker B."/>
            <person name="Young S.K."/>
            <person name="Zeng Q."/>
            <person name="Gargeya S."/>
            <person name="Fitzgerald M."/>
            <person name="Haas B."/>
            <person name="Abouelleil A."/>
            <person name="Allen A.W."/>
            <person name="Alvarado L."/>
            <person name="Arachchi H.M."/>
            <person name="Berlin A.M."/>
            <person name="Chapman S.B."/>
            <person name="Gainer-Dewar J."/>
            <person name="Goldberg J."/>
            <person name="Griggs A."/>
            <person name="Gujja S."/>
            <person name="Hansen M."/>
            <person name="Howarth C."/>
            <person name="Imamovic A."/>
            <person name="Ireland A."/>
            <person name="Larimer J."/>
            <person name="McCowan C."/>
            <person name="Murphy C."/>
            <person name="Pearson M."/>
            <person name="Poon T.W."/>
            <person name="Priest M."/>
            <person name="Roberts A."/>
            <person name="Saif S."/>
            <person name="Shea T."/>
            <person name="Sisk P."/>
            <person name="Sykes S."/>
            <person name="Wortman J."/>
            <person name="Nusbaum C."/>
            <person name="Birren B."/>
        </authorList>
    </citation>
    <scope>NUCLEOTIDE SEQUENCE [LARGE SCALE GENOMIC DNA]</scope>
    <source>
        <strain evidence="2 3">CBS 617.96</strain>
    </source>
</reference>
<evidence type="ECO:0000259" key="1">
    <source>
        <dbReference type="Pfam" id="PF06985"/>
    </source>
</evidence>
<comment type="caution">
    <text evidence="2">The sequence shown here is derived from an EMBL/GenBank/DDBJ whole genome shotgun (WGS) entry which is preliminary data.</text>
</comment>
<proteinExistence type="predicted"/>
<dbReference type="GeneID" id="19162650"/>
<keyword evidence="3" id="KW-1185">Reference proteome</keyword>
<dbReference type="HOGENOM" id="CLU_003953_2_1_1"/>
<dbReference type="Pfam" id="PF06985">
    <property type="entry name" value="HET"/>
    <property type="match status" value="1"/>
</dbReference>
<dbReference type="OrthoDB" id="4127785at2759"/>
<gene>
    <name evidence="2" type="ORF">A1O1_07795</name>
</gene>
<dbReference type="InterPro" id="IPR010730">
    <property type="entry name" value="HET"/>
</dbReference>
<name>W9XWI7_9EURO</name>
<protein>
    <recommendedName>
        <fullName evidence="1">Heterokaryon incompatibility domain-containing protein</fullName>
    </recommendedName>
</protein>
<dbReference type="PANTHER" id="PTHR33112:SF12">
    <property type="entry name" value="HETEROKARYON INCOMPATIBILITY DOMAIN-CONTAINING PROTEIN"/>
    <property type="match status" value="1"/>
</dbReference>
<dbReference type="Proteomes" id="UP000019484">
    <property type="component" value="Unassembled WGS sequence"/>
</dbReference>
<dbReference type="eggNOG" id="ENOG502RV2M">
    <property type="taxonomic scope" value="Eukaryota"/>
</dbReference>
<dbReference type="PANTHER" id="PTHR33112">
    <property type="entry name" value="DOMAIN PROTEIN, PUTATIVE-RELATED"/>
    <property type="match status" value="1"/>
</dbReference>
<evidence type="ECO:0000313" key="3">
    <source>
        <dbReference type="Proteomes" id="UP000019484"/>
    </source>
</evidence>
<dbReference type="RefSeq" id="XP_007726851.1">
    <property type="nucleotide sequence ID" value="XM_007728661.1"/>
</dbReference>
<feature type="domain" description="Heterokaryon incompatibility" evidence="1">
    <location>
        <begin position="188"/>
        <end position="338"/>
    </location>
</feature>
<dbReference type="AlphaFoldDB" id="W9XWI7"/>